<feature type="transmembrane region" description="Helical" evidence="2">
    <location>
        <begin position="322"/>
        <end position="343"/>
    </location>
</feature>
<feature type="domain" description="Acyltransferase 3" evidence="3">
    <location>
        <begin position="58"/>
        <end position="404"/>
    </location>
</feature>
<comment type="caution">
    <text evidence="4">The sequence shown here is derived from an EMBL/GenBank/DDBJ whole genome shotgun (WGS) entry which is preliminary data.</text>
</comment>
<evidence type="ECO:0000313" key="5">
    <source>
        <dbReference type="Proteomes" id="UP001158067"/>
    </source>
</evidence>
<dbReference type="PANTHER" id="PTHR36927:SF1">
    <property type="entry name" value="MDO-LIKE PROTEIN"/>
    <property type="match status" value="1"/>
</dbReference>
<feature type="transmembrane region" description="Helical" evidence="2">
    <location>
        <begin position="223"/>
        <end position="240"/>
    </location>
</feature>
<dbReference type="EMBL" id="FXUG01000001">
    <property type="protein sequence ID" value="SMP40493.1"/>
    <property type="molecule type" value="Genomic_DNA"/>
</dbReference>
<evidence type="ECO:0000313" key="4">
    <source>
        <dbReference type="EMBL" id="SMP40493.1"/>
    </source>
</evidence>
<keyword evidence="4" id="KW-0808">Transferase</keyword>
<reference evidence="4 5" key="1">
    <citation type="submission" date="2017-05" db="EMBL/GenBank/DDBJ databases">
        <authorList>
            <person name="Varghese N."/>
            <person name="Submissions S."/>
        </authorList>
    </citation>
    <scope>NUCLEOTIDE SEQUENCE [LARGE SCALE GENOMIC DNA]</scope>
    <source>
        <strain evidence="4 5">DSM 25457</strain>
    </source>
</reference>
<dbReference type="InterPro" id="IPR050623">
    <property type="entry name" value="Glucan_succinyl_AcylTrfase"/>
</dbReference>
<proteinExistence type="predicted"/>
<feature type="transmembrane region" description="Helical" evidence="2">
    <location>
        <begin position="290"/>
        <end position="310"/>
    </location>
</feature>
<accession>A0ABY1PRQ2</accession>
<dbReference type="PANTHER" id="PTHR36927">
    <property type="entry name" value="BLR4337 PROTEIN"/>
    <property type="match status" value="1"/>
</dbReference>
<keyword evidence="2" id="KW-1133">Transmembrane helix</keyword>
<gene>
    <name evidence="4" type="ORF">SAMN06265222_101451</name>
</gene>
<feature type="transmembrane region" description="Helical" evidence="2">
    <location>
        <begin position="142"/>
        <end position="167"/>
    </location>
</feature>
<feature type="transmembrane region" description="Helical" evidence="2">
    <location>
        <begin position="101"/>
        <end position="122"/>
    </location>
</feature>
<feature type="transmembrane region" description="Helical" evidence="2">
    <location>
        <begin position="389"/>
        <end position="410"/>
    </location>
</feature>
<sequence>MRDIGATTMSNSTHRLLPLTKPALEQPNSTSCSAPASALANRAAPANKTVSAKTNLIGVTALRGWAAVAVVVLHACMPYSTPAMPGLVWSVTDTPSQTATVLMWSIEVVIMPVFLVVAGFLASQSMANRGPSKTLKNRLKRLGWPLLWTTLFLIPVDLYIWLCGLLADGVITPRKLQSLKFDDALDSKIWGLSHLWFLQYLMTYVALLALGWDRLQSIGTTSLRRWGLPACLGIAVAVLAARPEVVWGFQHAFLPVASKWIYSGVFFLAGAMWWRLDPQLQALTEHSKRLIGPSVMLWTAAVTVGIWWLTQAPNATASMVNQTSLAILTVAAAACVTFALVGLSMRKVNRLGPITGRLASASFLIYLLHHPVVGLAHISAKYAATDFPVWIKVVGVTLIGVGAGIVVDFLGQCRRERSASGTNETSQDTLPFESAARMVPESTESRTRAA</sequence>
<evidence type="ECO:0000259" key="3">
    <source>
        <dbReference type="Pfam" id="PF01757"/>
    </source>
</evidence>
<feature type="transmembrane region" description="Helical" evidence="2">
    <location>
        <begin position="363"/>
        <end position="383"/>
    </location>
</feature>
<dbReference type="GO" id="GO:0016746">
    <property type="term" value="F:acyltransferase activity"/>
    <property type="evidence" value="ECO:0007669"/>
    <property type="project" value="UniProtKB-KW"/>
</dbReference>
<keyword evidence="2" id="KW-0812">Transmembrane</keyword>
<keyword evidence="5" id="KW-1185">Reference proteome</keyword>
<feature type="transmembrane region" description="Helical" evidence="2">
    <location>
        <begin position="62"/>
        <end position="81"/>
    </location>
</feature>
<organism evidence="4 5">
    <name type="scientific">Neorhodopirellula lusitana</name>
    <dbReference type="NCBI Taxonomy" id="445327"/>
    <lineage>
        <taxon>Bacteria</taxon>
        <taxon>Pseudomonadati</taxon>
        <taxon>Planctomycetota</taxon>
        <taxon>Planctomycetia</taxon>
        <taxon>Pirellulales</taxon>
        <taxon>Pirellulaceae</taxon>
        <taxon>Neorhodopirellula</taxon>
    </lineage>
</organism>
<dbReference type="Proteomes" id="UP001158067">
    <property type="component" value="Unassembled WGS sequence"/>
</dbReference>
<keyword evidence="2" id="KW-0472">Membrane</keyword>
<evidence type="ECO:0000256" key="2">
    <source>
        <dbReference type="SAM" id="Phobius"/>
    </source>
</evidence>
<feature type="region of interest" description="Disordered" evidence="1">
    <location>
        <begin position="418"/>
        <end position="450"/>
    </location>
</feature>
<feature type="compositionally biased region" description="Polar residues" evidence="1">
    <location>
        <begin position="419"/>
        <end position="429"/>
    </location>
</feature>
<dbReference type="InterPro" id="IPR002656">
    <property type="entry name" value="Acyl_transf_3_dom"/>
</dbReference>
<evidence type="ECO:0000256" key="1">
    <source>
        <dbReference type="SAM" id="MobiDB-lite"/>
    </source>
</evidence>
<protein>
    <submittedName>
        <fullName evidence="4">Peptidoglycan/LPS O-acetylase OafA/YrhL, contains acyltransferase and SGNH-hydrolase domains</fullName>
    </submittedName>
</protein>
<feature type="transmembrane region" description="Helical" evidence="2">
    <location>
        <begin position="260"/>
        <end position="278"/>
    </location>
</feature>
<name>A0ABY1PRQ2_9BACT</name>
<dbReference type="Pfam" id="PF01757">
    <property type="entry name" value="Acyl_transf_3"/>
    <property type="match status" value="1"/>
</dbReference>
<feature type="transmembrane region" description="Helical" evidence="2">
    <location>
        <begin position="187"/>
        <end position="211"/>
    </location>
</feature>
<keyword evidence="4" id="KW-0012">Acyltransferase</keyword>